<comment type="caution">
    <text evidence="2">The sequence shown here is derived from an EMBL/GenBank/DDBJ whole genome shotgun (WGS) entry which is preliminary data.</text>
</comment>
<reference evidence="2 3" key="1">
    <citation type="journal article" date="2018" name="Antonie Van Leeuwenhoek">
        <title>Larkinella terrae sp. nov., isolated from soil on Jeju Island, South Korea.</title>
        <authorList>
            <person name="Ten L.N."/>
            <person name="Jeon J."/>
            <person name="Park S.J."/>
            <person name="Park S."/>
            <person name="Lee S.Y."/>
            <person name="Kim M.K."/>
            <person name="Jung H.Y."/>
        </authorList>
    </citation>
    <scope>NUCLEOTIDE SEQUENCE [LARGE SCALE GENOMIC DNA]</scope>
    <source>
        <strain evidence="2 3">KCTC 52001</strain>
    </source>
</reference>
<dbReference type="AlphaFoldDB" id="A0A7K0EFS9"/>
<feature type="transmembrane region" description="Helical" evidence="1">
    <location>
        <begin position="39"/>
        <end position="59"/>
    </location>
</feature>
<dbReference type="EMBL" id="WJXZ01000002">
    <property type="protein sequence ID" value="MRS60615.1"/>
    <property type="molecule type" value="Genomic_DNA"/>
</dbReference>
<proteinExistence type="predicted"/>
<keyword evidence="1" id="KW-0472">Membrane</keyword>
<sequence>MQESISKLVNIITPLTLMALIGVLMVVNGIAHIKQENNVLNFFFGIPLALGAFGVHMLIRHLTRQKTAYVWAIEFILVALFWYAFMYVW</sequence>
<dbReference type="RefSeq" id="WP_154173755.1">
    <property type="nucleotide sequence ID" value="NZ_WJXZ01000002.1"/>
</dbReference>
<evidence type="ECO:0000313" key="3">
    <source>
        <dbReference type="Proteomes" id="UP000441754"/>
    </source>
</evidence>
<protein>
    <submittedName>
        <fullName evidence="2">Uncharacterized protein</fullName>
    </submittedName>
</protein>
<dbReference type="OrthoDB" id="963257at2"/>
<keyword evidence="3" id="KW-1185">Reference proteome</keyword>
<keyword evidence="1" id="KW-0812">Transmembrane</keyword>
<feature type="transmembrane region" description="Helical" evidence="1">
    <location>
        <begin position="12"/>
        <end position="33"/>
    </location>
</feature>
<evidence type="ECO:0000313" key="2">
    <source>
        <dbReference type="EMBL" id="MRS60615.1"/>
    </source>
</evidence>
<evidence type="ECO:0000256" key="1">
    <source>
        <dbReference type="SAM" id="Phobius"/>
    </source>
</evidence>
<gene>
    <name evidence="2" type="ORF">GJJ30_04865</name>
</gene>
<dbReference type="Proteomes" id="UP000441754">
    <property type="component" value="Unassembled WGS sequence"/>
</dbReference>
<accession>A0A7K0EFS9</accession>
<organism evidence="2 3">
    <name type="scientific">Larkinella terrae</name>
    <dbReference type="NCBI Taxonomy" id="2025311"/>
    <lineage>
        <taxon>Bacteria</taxon>
        <taxon>Pseudomonadati</taxon>
        <taxon>Bacteroidota</taxon>
        <taxon>Cytophagia</taxon>
        <taxon>Cytophagales</taxon>
        <taxon>Spirosomataceae</taxon>
        <taxon>Larkinella</taxon>
    </lineage>
</organism>
<name>A0A7K0EFS9_9BACT</name>
<feature type="transmembrane region" description="Helical" evidence="1">
    <location>
        <begin position="68"/>
        <end position="88"/>
    </location>
</feature>
<keyword evidence="1" id="KW-1133">Transmembrane helix</keyword>